<name>A0A5B8T613_LEUPS</name>
<sequence>MSTFSYHVFVSVVRYGSFFHASQLLNVTPSAVSHSINQLEEQLGFPLFLRSRSGMTLTSEGSQVLPYIQQLLSDEATLMQISDDIKGLQSGSIKIGAFSSVCINWLPHILGVFSKKYPEIDISIVQGSFEEITQYIKSGELDVGFTTLPVSENLDVIPLLDDPIYCVTPEGFVPKNDQSMTEQDIVNHKFILQKVDYDRDTKLILDYYRVGPNAINFSIDDQSIIAMVEAGIGLGILPKLALQKNPGNIAIFPFEKPASRKIVLVTNKSKAASPSVIELVTEIKHFIEKTYNTKVTPSDEK</sequence>
<keyword evidence="2" id="KW-0805">Transcription regulation</keyword>
<gene>
    <name evidence="6" type="ORF">FGL85_07890</name>
</gene>
<organism evidence="6 7">
    <name type="scientific">Leuconostoc pseudomesenteroides</name>
    <dbReference type="NCBI Taxonomy" id="33968"/>
    <lineage>
        <taxon>Bacteria</taxon>
        <taxon>Bacillati</taxon>
        <taxon>Bacillota</taxon>
        <taxon>Bacilli</taxon>
        <taxon>Lactobacillales</taxon>
        <taxon>Lactobacillaceae</taxon>
        <taxon>Leuconostoc</taxon>
    </lineage>
</organism>
<dbReference type="Pfam" id="PF03466">
    <property type="entry name" value="LysR_substrate"/>
    <property type="match status" value="1"/>
</dbReference>
<dbReference type="EMBL" id="CP042383">
    <property type="protein sequence ID" value="QEA42423.1"/>
    <property type="molecule type" value="Genomic_DNA"/>
</dbReference>
<dbReference type="InterPro" id="IPR036390">
    <property type="entry name" value="WH_DNA-bd_sf"/>
</dbReference>
<evidence type="ECO:0000256" key="1">
    <source>
        <dbReference type="ARBA" id="ARBA00009437"/>
    </source>
</evidence>
<evidence type="ECO:0000256" key="3">
    <source>
        <dbReference type="ARBA" id="ARBA00023125"/>
    </source>
</evidence>
<dbReference type="AlphaFoldDB" id="A0A5B8T613"/>
<dbReference type="PROSITE" id="PS50931">
    <property type="entry name" value="HTH_LYSR"/>
    <property type="match status" value="1"/>
</dbReference>
<dbReference type="GO" id="GO:0003700">
    <property type="term" value="F:DNA-binding transcription factor activity"/>
    <property type="evidence" value="ECO:0007669"/>
    <property type="project" value="InterPro"/>
</dbReference>
<protein>
    <submittedName>
        <fullName evidence="6">LysR family transcriptional regulator</fullName>
    </submittedName>
</protein>
<keyword evidence="3" id="KW-0238">DNA-binding</keyword>
<dbReference type="KEGG" id="lpse:FGL85_07890"/>
<dbReference type="RefSeq" id="WP_147651630.1">
    <property type="nucleotide sequence ID" value="NZ_CP042383.1"/>
</dbReference>
<dbReference type="PANTHER" id="PTHR30419">
    <property type="entry name" value="HTH-TYPE TRANSCRIPTIONAL REGULATOR YBHD"/>
    <property type="match status" value="1"/>
</dbReference>
<evidence type="ECO:0000259" key="5">
    <source>
        <dbReference type="PROSITE" id="PS50931"/>
    </source>
</evidence>
<evidence type="ECO:0000313" key="7">
    <source>
        <dbReference type="Proteomes" id="UP000321296"/>
    </source>
</evidence>
<dbReference type="Gene3D" id="1.10.10.10">
    <property type="entry name" value="Winged helix-like DNA-binding domain superfamily/Winged helix DNA-binding domain"/>
    <property type="match status" value="1"/>
</dbReference>
<evidence type="ECO:0000256" key="4">
    <source>
        <dbReference type="ARBA" id="ARBA00023163"/>
    </source>
</evidence>
<dbReference type="SUPFAM" id="SSF46785">
    <property type="entry name" value="Winged helix' DNA-binding domain"/>
    <property type="match status" value="1"/>
</dbReference>
<dbReference type="InterPro" id="IPR036388">
    <property type="entry name" value="WH-like_DNA-bd_sf"/>
</dbReference>
<comment type="similarity">
    <text evidence="1">Belongs to the LysR transcriptional regulatory family.</text>
</comment>
<keyword evidence="4" id="KW-0804">Transcription</keyword>
<proteinExistence type="inferred from homology"/>
<dbReference type="Proteomes" id="UP000321296">
    <property type="component" value="Chromosome"/>
</dbReference>
<dbReference type="InterPro" id="IPR005119">
    <property type="entry name" value="LysR_subst-bd"/>
</dbReference>
<dbReference type="SUPFAM" id="SSF53850">
    <property type="entry name" value="Periplasmic binding protein-like II"/>
    <property type="match status" value="1"/>
</dbReference>
<reference evidence="6 7" key="1">
    <citation type="submission" date="2019-06" db="EMBL/GenBank/DDBJ databases">
        <title>Genome analyses of bacteria isolated from kimchi.</title>
        <authorList>
            <person name="Lee S."/>
            <person name="Ahn S."/>
            <person name="Roh S."/>
        </authorList>
    </citation>
    <scope>NUCLEOTIDE SEQUENCE [LARGE SCALE GENOMIC DNA]</scope>
    <source>
        <strain evidence="6 7">CBA3630</strain>
    </source>
</reference>
<dbReference type="CDD" id="cd05466">
    <property type="entry name" value="PBP2_LTTR_substrate"/>
    <property type="match status" value="1"/>
</dbReference>
<dbReference type="InterPro" id="IPR000847">
    <property type="entry name" value="LysR_HTH_N"/>
</dbReference>
<dbReference type="InterPro" id="IPR050950">
    <property type="entry name" value="HTH-type_LysR_regulators"/>
</dbReference>
<dbReference type="GO" id="GO:0003677">
    <property type="term" value="F:DNA binding"/>
    <property type="evidence" value="ECO:0007669"/>
    <property type="project" value="UniProtKB-KW"/>
</dbReference>
<feature type="domain" description="HTH lysR-type" evidence="5">
    <location>
        <begin position="1"/>
        <end position="58"/>
    </location>
</feature>
<evidence type="ECO:0000256" key="2">
    <source>
        <dbReference type="ARBA" id="ARBA00023015"/>
    </source>
</evidence>
<dbReference type="Gene3D" id="3.40.190.10">
    <property type="entry name" value="Periplasmic binding protein-like II"/>
    <property type="match status" value="2"/>
</dbReference>
<dbReference type="GO" id="GO:0005829">
    <property type="term" value="C:cytosol"/>
    <property type="evidence" value="ECO:0007669"/>
    <property type="project" value="TreeGrafter"/>
</dbReference>
<dbReference type="Pfam" id="PF00126">
    <property type="entry name" value="HTH_1"/>
    <property type="match status" value="1"/>
</dbReference>
<accession>A0A5B8T613</accession>
<evidence type="ECO:0000313" key="6">
    <source>
        <dbReference type="EMBL" id="QEA42423.1"/>
    </source>
</evidence>